<feature type="binding site" evidence="11">
    <location>
        <position position="175"/>
    </location>
    <ligand>
        <name>Zn(2+)</name>
        <dbReference type="ChEBI" id="CHEBI:29105"/>
        <label>2</label>
    </ligand>
</feature>
<evidence type="ECO:0000313" key="13">
    <source>
        <dbReference type="EMBL" id="CUR53267.1"/>
    </source>
</evidence>
<dbReference type="SUPFAM" id="SSF51569">
    <property type="entry name" value="Aldolase"/>
    <property type="match status" value="1"/>
</dbReference>
<keyword evidence="8 12" id="KW-0456">Lyase</keyword>
<dbReference type="GO" id="GO:0006094">
    <property type="term" value="P:gluconeogenesis"/>
    <property type="evidence" value="ECO:0007669"/>
    <property type="project" value="TreeGrafter"/>
</dbReference>
<feature type="active site" description="Proton donor" evidence="9">
    <location>
        <position position="110"/>
    </location>
</feature>
<comment type="similarity">
    <text evidence="3 12">Belongs to the class II fructose-bisphosphate aldolase family.</text>
</comment>
<comment type="catalytic activity">
    <reaction evidence="1 12">
        <text>beta-D-fructose 1,6-bisphosphate = D-glyceraldehyde 3-phosphate + dihydroxyacetone phosphate</text>
        <dbReference type="Rhea" id="RHEA:14729"/>
        <dbReference type="ChEBI" id="CHEBI:32966"/>
        <dbReference type="ChEBI" id="CHEBI:57642"/>
        <dbReference type="ChEBI" id="CHEBI:59776"/>
        <dbReference type="EC" id="4.1.2.13"/>
    </reaction>
</comment>
<feature type="binding site" evidence="11">
    <location>
        <position position="145"/>
    </location>
    <ligand>
        <name>Zn(2+)</name>
        <dbReference type="ChEBI" id="CHEBI:29105"/>
        <label>2</label>
    </ligand>
</feature>
<evidence type="ECO:0000256" key="12">
    <source>
        <dbReference type="RuleBase" id="RU366023"/>
    </source>
</evidence>
<organism evidence="13 14">
    <name type="scientific">Buchnera aphidicola subsp. Tuberolachnus salignus</name>
    <dbReference type="NCBI Taxonomy" id="98804"/>
    <lineage>
        <taxon>Bacteria</taxon>
        <taxon>Pseudomonadati</taxon>
        <taxon>Pseudomonadota</taxon>
        <taxon>Gammaproteobacteria</taxon>
        <taxon>Enterobacterales</taxon>
        <taxon>Erwiniaceae</taxon>
        <taxon>Buchnera</taxon>
    </lineage>
</organism>
<dbReference type="Pfam" id="PF01116">
    <property type="entry name" value="F_bP_aldolase"/>
    <property type="match status" value="1"/>
</dbReference>
<evidence type="ECO:0000256" key="1">
    <source>
        <dbReference type="ARBA" id="ARBA00000441"/>
    </source>
</evidence>
<dbReference type="InterPro" id="IPR000771">
    <property type="entry name" value="FBA_II"/>
</dbReference>
<dbReference type="GO" id="GO:0008270">
    <property type="term" value="F:zinc ion binding"/>
    <property type="evidence" value="ECO:0007669"/>
    <property type="project" value="UniProtKB-UniRule"/>
</dbReference>
<accession>A0A160SW36</accession>
<dbReference type="PROSITE" id="PS00602">
    <property type="entry name" value="ALDOLASE_CLASS_II_1"/>
    <property type="match status" value="1"/>
</dbReference>
<comment type="function">
    <text evidence="12">Catalyzes the aldol condensation of dihydroxyacetone phosphate (DHAP or glycerone-phosphate) with glyceraldehyde 3-phosphate (G3P) to form fructose 1,6-bisphosphate (FBP) in gluconeogenesis and the reverse reaction in glycolysis.</text>
</comment>
<evidence type="ECO:0000256" key="11">
    <source>
        <dbReference type="PIRSR" id="PIRSR001359-3"/>
    </source>
</evidence>
<dbReference type="GO" id="GO:0004332">
    <property type="term" value="F:fructose-bisphosphate aldolase activity"/>
    <property type="evidence" value="ECO:0007669"/>
    <property type="project" value="UniProtKB-EC"/>
</dbReference>
<comment type="cofactor">
    <cofactor evidence="11 12">
        <name>Zn(2+)</name>
        <dbReference type="ChEBI" id="CHEBI:29105"/>
    </cofactor>
    <text evidence="11 12">Binds 2 Zn(2+) ions per subunit. One is catalytic and the other provides a structural contribution.</text>
</comment>
<protein>
    <recommendedName>
        <fullName evidence="4 12">Fructose-bisphosphate aldolase</fullName>
        <shortName evidence="12">FBP aldolase</shortName>
        <ecNumber evidence="4 12">4.1.2.13</ecNumber>
    </recommendedName>
</protein>
<feature type="binding site" evidence="11">
    <location>
        <position position="265"/>
    </location>
    <ligand>
        <name>Zn(2+)</name>
        <dbReference type="ChEBI" id="CHEBI:29105"/>
        <label>1</label>
        <note>catalytic</note>
    </ligand>
</feature>
<dbReference type="AlphaFoldDB" id="A0A160SW36"/>
<feature type="binding site" evidence="10">
    <location>
        <position position="228"/>
    </location>
    <ligand>
        <name>dihydroxyacetone phosphate</name>
        <dbReference type="ChEBI" id="CHEBI:57642"/>
    </ligand>
</feature>
<dbReference type="NCBIfam" id="TIGR00167">
    <property type="entry name" value="cbbA"/>
    <property type="match status" value="1"/>
</dbReference>
<dbReference type="Proteomes" id="UP000243633">
    <property type="component" value="Chromosome 1"/>
</dbReference>
<dbReference type="PATRIC" id="fig|98804.3.peg.285"/>
<proteinExistence type="inferred from homology"/>
<dbReference type="PANTHER" id="PTHR30559:SF0">
    <property type="entry name" value="FRUCTOSE-BISPHOSPHATE ALDOLASE"/>
    <property type="match status" value="1"/>
</dbReference>
<reference evidence="14" key="1">
    <citation type="submission" date="2015-10" db="EMBL/GenBank/DDBJ databases">
        <authorList>
            <person name="Manzano-Marin A."/>
            <person name="Manzano-Marin A."/>
        </authorList>
    </citation>
    <scope>NUCLEOTIDE SEQUENCE [LARGE SCALE GENOMIC DNA]</scope>
    <source>
        <strain evidence="14">BTs</strain>
    </source>
</reference>
<dbReference type="InterPro" id="IPR006411">
    <property type="entry name" value="Fruct_bisP_bact"/>
</dbReference>
<dbReference type="Gene3D" id="3.20.20.70">
    <property type="entry name" value="Aldolase class I"/>
    <property type="match status" value="1"/>
</dbReference>
<sequence>MCKILELVNPGVVTAEEMNIIFSLAKKKKFALPAVNCIDMNSINSTLETAFRMQSPVIIQFSYGGASFMSGLGLKSQEKHIPAILGAISGAKHVHLMAKKYKIPVILHTDHCHKKILPWINALLKQGKKHFLKYKRPLFSSHMIDLSIETLSTNLKFSKKYLKKLKKINMFLEFELGCTGGEEDGIDNTNLKKDLLYTDPTSIIYFYKKLKKISKNFMIAASFGNIHGVYQPGKVALKPTILKESQKILNSQNTIYNNPINFVFHGGSGTQDSEIQEAINYGVIKFNIDTDIQWATWNGILNYYKNNKNYLQKQLGNPQGPNQPNKKYYDPRIWIRFSQKYVIKKLENLFKKLNSINVL</sequence>
<dbReference type="UniPathway" id="UPA00109">
    <property type="reaction ID" value="UER00183"/>
</dbReference>
<evidence type="ECO:0000313" key="14">
    <source>
        <dbReference type="Proteomes" id="UP000243633"/>
    </source>
</evidence>
<dbReference type="PROSITE" id="PS00806">
    <property type="entry name" value="ALDOLASE_CLASS_II_2"/>
    <property type="match status" value="1"/>
</dbReference>
<name>A0A160SW36_BUCTT</name>
<evidence type="ECO:0000256" key="3">
    <source>
        <dbReference type="ARBA" id="ARBA00005812"/>
    </source>
</evidence>
<evidence type="ECO:0000256" key="4">
    <source>
        <dbReference type="ARBA" id="ARBA00013068"/>
    </source>
</evidence>
<feature type="binding site" evidence="10">
    <location>
        <begin position="266"/>
        <end position="268"/>
    </location>
    <ligand>
        <name>dihydroxyacetone phosphate</name>
        <dbReference type="ChEBI" id="CHEBI:57642"/>
    </ligand>
</feature>
<dbReference type="STRING" id="98804.BTSPAZIEG_0302"/>
<dbReference type="PIRSF" id="PIRSF001359">
    <property type="entry name" value="F_bP_aldolase_II"/>
    <property type="match status" value="1"/>
</dbReference>
<evidence type="ECO:0000256" key="8">
    <source>
        <dbReference type="ARBA" id="ARBA00023239"/>
    </source>
</evidence>
<evidence type="ECO:0000256" key="5">
    <source>
        <dbReference type="ARBA" id="ARBA00022723"/>
    </source>
</evidence>
<feature type="binding site" evidence="10">
    <location>
        <begin position="287"/>
        <end position="290"/>
    </location>
    <ligand>
        <name>dihydroxyacetone phosphate</name>
        <dbReference type="ChEBI" id="CHEBI:57642"/>
    </ligand>
</feature>
<feature type="binding site" evidence="11">
    <location>
        <position position="227"/>
    </location>
    <ligand>
        <name>Zn(2+)</name>
        <dbReference type="ChEBI" id="CHEBI:29105"/>
        <label>1</label>
        <note>catalytic</note>
    </ligand>
</feature>
<evidence type="ECO:0000256" key="2">
    <source>
        <dbReference type="ARBA" id="ARBA00004714"/>
    </source>
</evidence>
<keyword evidence="7 12" id="KW-0324">Glycolysis</keyword>
<dbReference type="InterPro" id="IPR013785">
    <property type="entry name" value="Aldolase_TIM"/>
</dbReference>
<keyword evidence="5 11" id="KW-0479">Metal-binding</keyword>
<dbReference type="OrthoDB" id="9803995at2"/>
<dbReference type="RefSeq" id="WP_075472777.1">
    <property type="nucleotide sequence ID" value="NZ_LN890285.1"/>
</dbReference>
<gene>
    <name evidence="13" type="primary">fbaA</name>
    <name evidence="13" type="ORF">BTSPAZIEG_0302</name>
</gene>
<keyword evidence="14" id="KW-1185">Reference proteome</keyword>
<evidence type="ECO:0000256" key="10">
    <source>
        <dbReference type="PIRSR" id="PIRSR001359-2"/>
    </source>
</evidence>
<evidence type="ECO:0000256" key="6">
    <source>
        <dbReference type="ARBA" id="ARBA00022833"/>
    </source>
</evidence>
<dbReference type="NCBIfam" id="TIGR01520">
    <property type="entry name" value="FruBisAldo_II_A"/>
    <property type="match status" value="1"/>
</dbReference>
<evidence type="ECO:0000256" key="9">
    <source>
        <dbReference type="PIRSR" id="PIRSR001359-1"/>
    </source>
</evidence>
<dbReference type="GO" id="GO:0005829">
    <property type="term" value="C:cytosol"/>
    <property type="evidence" value="ECO:0007669"/>
    <property type="project" value="TreeGrafter"/>
</dbReference>
<dbReference type="GO" id="GO:0006096">
    <property type="term" value="P:glycolytic process"/>
    <property type="evidence" value="ECO:0007669"/>
    <property type="project" value="UniProtKB-UniPathway"/>
</dbReference>
<dbReference type="EC" id="4.1.2.13" evidence="4 12"/>
<comment type="pathway">
    <text evidence="2 12">Carbohydrate degradation; glycolysis; D-glyceraldehyde 3-phosphate and glycerone phosphate from D-glucose: step 4/4.</text>
</comment>
<keyword evidence="6 11" id="KW-0862">Zinc</keyword>
<dbReference type="NCBIfam" id="NF006628">
    <property type="entry name" value="PRK09197.1"/>
    <property type="match status" value="1"/>
</dbReference>
<dbReference type="EMBL" id="LN890285">
    <property type="protein sequence ID" value="CUR53267.1"/>
    <property type="molecule type" value="Genomic_DNA"/>
</dbReference>
<feature type="binding site" evidence="11">
    <location>
        <position position="111"/>
    </location>
    <ligand>
        <name>Zn(2+)</name>
        <dbReference type="ChEBI" id="CHEBI:29105"/>
        <label>1</label>
        <note>catalytic</note>
    </ligand>
</feature>
<dbReference type="PANTHER" id="PTHR30559">
    <property type="entry name" value="FRUCTOSE-BISPHOSPHATE ALDOLASE CLASS 2"/>
    <property type="match status" value="1"/>
</dbReference>
<evidence type="ECO:0000256" key="7">
    <source>
        <dbReference type="ARBA" id="ARBA00023152"/>
    </source>
</evidence>